<proteinExistence type="predicted"/>
<evidence type="ECO:0000313" key="2">
    <source>
        <dbReference type="Proteomes" id="UP000637628"/>
    </source>
</evidence>
<gene>
    <name evidence="1" type="ORF">Adu01nite_60610</name>
</gene>
<protein>
    <submittedName>
        <fullName evidence="1">Uncharacterized protein</fullName>
    </submittedName>
</protein>
<dbReference type="EMBL" id="BOML01000049">
    <property type="protein sequence ID" value="GIE04711.1"/>
    <property type="molecule type" value="Genomic_DNA"/>
</dbReference>
<organism evidence="1 2">
    <name type="scientific">Paractinoplanes durhamensis</name>
    <dbReference type="NCBI Taxonomy" id="113563"/>
    <lineage>
        <taxon>Bacteria</taxon>
        <taxon>Bacillati</taxon>
        <taxon>Actinomycetota</taxon>
        <taxon>Actinomycetes</taxon>
        <taxon>Micromonosporales</taxon>
        <taxon>Micromonosporaceae</taxon>
        <taxon>Paractinoplanes</taxon>
    </lineage>
</organism>
<accession>A0ABQ3Z4H5</accession>
<dbReference type="RefSeq" id="WP_203731694.1">
    <property type="nucleotide sequence ID" value="NZ_BAAATX010000021.1"/>
</dbReference>
<dbReference type="Proteomes" id="UP000637628">
    <property type="component" value="Unassembled WGS sequence"/>
</dbReference>
<sequence>MRNWSEDTFTLDTDDDKEVERLNDIRQANQLDRPLGAPVRTAGSRLIVPVTAPGVDAQ</sequence>
<keyword evidence="2" id="KW-1185">Reference proteome</keyword>
<reference evidence="1 2" key="1">
    <citation type="submission" date="2021-01" db="EMBL/GenBank/DDBJ databases">
        <title>Whole genome shotgun sequence of Actinoplanes durhamensis NBRC 14914.</title>
        <authorList>
            <person name="Komaki H."/>
            <person name="Tamura T."/>
        </authorList>
    </citation>
    <scope>NUCLEOTIDE SEQUENCE [LARGE SCALE GENOMIC DNA]</scope>
    <source>
        <strain evidence="1 2">NBRC 14914</strain>
    </source>
</reference>
<comment type="caution">
    <text evidence="1">The sequence shown here is derived from an EMBL/GenBank/DDBJ whole genome shotgun (WGS) entry which is preliminary data.</text>
</comment>
<name>A0ABQ3Z4H5_9ACTN</name>
<evidence type="ECO:0000313" key="1">
    <source>
        <dbReference type="EMBL" id="GIE04711.1"/>
    </source>
</evidence>